<evidence type="ECO:0000313" key="3">
    <source>
        <dbReference type="Proteomes" id="UP001442841"/>
    </source>
</evidence>
<evidence type="ECO:0000259" key="1">
    <source>
        <dbReference type="Pfam" id="PF00561"/>
    </source>
</evidence>
<accession>A0ABZ3FPE9</accession>
<reference evidence="2 3" key="1">
    <citation type="submission" date="2024-04" db="EMBL/GenBank/DDBJ databases">
        <title>Isolation of an actinomycete strain from pig manure.</title>
        <authorList>
            <person name="Gong T."/>
            <person name="Yu Z."/>
            <person name="An M."/>
            <person name="Wei C."/>
            <person name="Yang W."/>
            <person name="Liu L."/>
        </authorList>
    </citation>
    <scope>NUCLEOTIDE SEQUENCE [LARGE SCALE GENOMIC DNA]</scope>
    <source>
        <strain evidence="2 3">ZF39</strain>
    </source>
</reference>
<dbReference type="GO" id="GO:0016787">
    <property type="term" value="F:hydrolase activity"/>
    <property type="evidence" value="ECO:0007669"/>
    <property type="project" value="UniProtKB-KW"/>
</dbReference>
<dbReference type="InterPro" id="IPR000073">
    <property type="entry name" value="AB_hydrolase_1"/>
</dbReference>
<dbReference type="Proteomes" id="UP001442841">
    <property type="component" value="Chromosome"/>
</dbReference>
<gene>
    <name evidence="2" type="ORF">AADG42_11700</name>
</gene>
<keyword evidence="3" id="KW-1185">Reference proteome</keyword>
<organism evidence="2 3">
    <name type="scientific">Ammonicoccus fulvus</name>
    <dbReference type="NCBI Taxonomy" id="3138240"/>
    <lineage>
        <taxon>Bacteria</taxon>
        <taxon>Bacillati</taxon>
        <taxon>Actinomycetota</taxon>
        <taxon>Actinomycetes</taxon>
        <taxon>Propionibacteriales</taxon>
        <taxon>Propionibacteriaceae</taxon>
        <taxon>Ammonicoccus</taxon>
    </lineage>
</organism>
<dbReference type="Gene3D" id="3.40.50.1820">
    <property type="entry name" value="alpha/beta hydrolase"/>
    <property type="match status" value="1"/>
</dbReference>
<dbReference type="InterPro" id="IPR029058">
    <property type="entry name" value="AB_hydrolase_fold"/>
</dbReference>
<evidence type="ECO:0000313" key="2">
    <source>
        <dbReference type="EMBL" id="XAN07942.1"/>
    </source>
</evidence>
<name>A0ABZ3FPE9_9ACTN</name>
<dbReference type="PANTHER" id="PTHR43798:SF33">
    <property type="entry name" value="HYDROLASE, PUTATIVE (AFU_ORTHOLOGUE AFUA_2G14860)-RELATED"/>
    <property type="match status" value="1"/>
</dbReference>
<dbReference type="Pfam" id="PF00561">
    <property type="entry name" value="Abhydrolase_1"/>
    <property type="match status" value="1"/>
</dbReference>
<dbReference type="PANTHER" id="PTHR43798">
    <property type="entry name" value="MONOACYLGLYCEROL LIPASE"/>
    <property type="match status" value="1"/>
</dbReference>
<dbReference type="InterPro" id="IPR050266">
    <property type="entry name" value="AB_hydrolase_sf"/>
</dbReference>
<sequence length="295" mass="31155">MTAPLLVPPGAQAESVAAVGGHWHVLTQSAPAPQRTPVLLVHGGGFDNAAISWFRLIEALGAERPVVAPDLPGCGGTQGVAVEGRADLVADQLAGLLDVLGIGRVIVCGVSMGGEIALQFGLRHPGRTAAIVAVAPGGLIERFGGPATNALLWLTTRVGDRGMNAISRATAPLARRTMNAIVRNPLPQPVIEEFVAEAHRPGTGVAYGTYNRHNISPTRMTNNLLPYVTRIGAPTLFFHGEDDPMVSIHGSEAAHALMPNARLVRVPDCGHWAQLEKHDEFLAAWQEFVAYANPD</sequence>
<dbReference type="EMBL" id="CP154795">
    <property type="protein sequence ID" value="XAN07942.1"/>
    <property type="molecule type" value="Genomic_DNA"/>
</dbReference>
<protein>
    <submittedName>
        <fullName evidence="2">Alpha/beta hydrolase</fullName>
    </submittedName>
</protein>
<keyword evidence="2" id="KW-0378">Hydrolase</keyword>
<proteinExistence type="predicted"/>
<dbReference type="RefSeq" id="WP_425309399.1">
    <property type="nucleotide sequence ID" value="NZ_CP154795.1"/>
</dbReference>
<feature type="domain" description="AB hydrolase-1" evidence="1">
    <location>
        <begin position="37"/>
        <end position="277"/>
    </location>
</feature>
<dbReference type="PRINTS" id="PR00111">
    <property type="entry name" value="ABHYDROLASE"/>
</dbReference>
<dbReference type="SUPFAM" id="SSF53474">
    <property type="entry name" value="alpha/beta-Hydrolases"/>
    <property type="match status" value="1"/>
</dbReference>